<dbReference type="EMBL" id="CAKOFQ010007937">
    <property type="protein sequence ID" value="CAH2009997.1"/>
    <property type="molecule type" value="Genomic_DNA"/>
</dbReference>
<gene>
    <name evidence="2" type="ORF">ACAOBT_LOCUS31248</name>
</gene>
<keyword evidence="3" id="KW-1185">Reference proteome</keyword>
<evidence type="ECO:0000256" key="1">
    <source>
        <dbReference type="SAM" id="SignalP"/>
    </source>
</evidence>
<dbReference type="Proteomes" id="UP001152888">
    <property type="component" value="Unassembled WGS sequence"/>
</dbReference>
<dbReference type="Gene3D" id="2.40.128.20">
    <property type="match status" value="1"/>
</dbReference>
<reference evidence="2" key="1">
    <citation type="submission" date="2022-03" db="EMBL/GenBank/DDBJ databases">
        <authorList>
            <person name="Sayadi A."/>
        </authorList>
    </citation>
    <scope>NUCLEOTIDE SEQUENCE</scope>
</reference>
<feature type="chain" id="PRO_5040313563" evidence="1">
    <location>
        <begin position="21"/>
        <end position="175"/>
    </location>
</feature>
<accession>A0A9P0M6K3</accession>
<protein>
    <submittedName>
        <fullName evidence="2">Uncharacterized protein</fullName>
    </submittedName>
</protein>
<sequence>MIKILLTTLCIAYLAIACEAKCKVPSVGVELDNNTASGVWYGHDIYGPPTIGDGSCFVTEWSVNNDSKIEVHDSWKDHGGKEVNVDSAEVDSETEEGVTSYTFNIGDDNVKFWFLLADEHSMAAYSCDNKTENANVFIMSREQNRHHAHLQHIEYKVRKLVHLPHHKHIVHQTHC</sequence>
<comment type="caution">
    <text evidence="2">The sequence shown here is derived from an EMBL/GenBank/DDBJ whole genome shotgun (WGS) entry which is preliminary data.</text>
</comment>
<evidence type="ECO:0000313" key="3">
    <source>
        <dbReference type="Proteomes" id="UP001152888"/>
    </source>
</evidence>
<keyword evidence="1" id="KW-0732">Signal</keyword>
<dbReference type="PROSITE" id="PS51257">
    <property type="entry name" value="PROKAR_LIPOPROTEIN"/>
    <property type="match status" value="1"/>
</dbReference>
<name>A0A9P0M6K3_ACAOB</name>
<proteinExistence type="predicted"/>
<dbReference type="AlphaFoldDB" id="A0A9P0M6K3"/>
<dbReference type="InterPro" id="IPR012674">
    <property type="entry name" value="Calycin"/>
</dbReference>
<feature type="signal peptide" evidence="1">
    <location>
        <begin position="1"/>
        <end position="20"/>
    </location>
</feature>
<organism evidence="2 3">
    <name type="scientific">Acanthoscelides obtectus</name>
    <name type="common">Bean weevil</name>
    <name type="synonym">Bruchus obtectus</name>
    <dbReference type="NCBI Taxonomy" id="200917"/>
    <lineage>
        <taxon>Eukaryota</taxon>
        <taxon>Metazoa</taxon>
        <taxon>Ecdysozoa</taxon>
        <taxon>Arthropoda</taxon>
        <taxon>Hexapoda</taxon>
        <taxon>Insecta</taxon>
        <taxon>Pterygota</taxon>
        <taxon>Neoptera</taxon>
        <taxon>Endopterygota</taxon>
        <taxon>Coleoptera</taxon>
        <taxon>Polyphaga</taxon>
        <taxon>Cucujiformia</taxon>
        <taxon>Chrysomeloidea</taxon>
        <taxon>Chrysomelidae</taxon>
        <taxon>Bruchinae</taxon>
        <taxon>Bruchini</taxon>
        <taxon>Acanthoscelides</taxon>
    </lineage>
</organism>
<evidence type="ECO:0000313" key="2">
    <source>
        <dbReference type="EMBL" id="CAH2009997.1"/>
    </source>
</evidence>
<dbReference type="OrthoDB" id="6679368at2759"/>
<dbReference type="SUPFAM" id="SSF50814">
    <property type="entry name" value="Lipocalins"/>
    <property type="match status" value="1"/>
</dbReference>